<feature type="repeat" description="TPR" evidence="3">
    <location>
        <begin position="21"/>
        <end position="54"/>
    </location>
</feature>
<dbReference type="SUPFAM" id="SSF53756">
    <property type="entry name" value="UDP-Glycosyltransferase/glycogen phosphorylase"/>
    <property type="match status" value="2"/>
</dbReference>
<keyword evidence="2 3" id="KW-0802">TPR repeat</keyword>
<dbReference type="RefSeq" id="WP_009867737.1">
    <property type="nucleotide sequence ID" value="NZ_JXSL01000027.1"/>
</dbReference>
<name>A0A0C2YU23_PARME</name>
<accession>A0A0C2YU23</accession>
<comment type="caution">
    <text evidence="4">The sequence shown here is derived from an EMBL/GenBank/DDBJ whole genome shotgun (WGS) entry which is preliminary data.</text>
</comment>
<organism evidence="4 5">
    <name type="scientific">Paramagnetospirillum magnetotacticum MS-1</name>
    <dbReference type="NCBI Taxonomy" id="272627"/>
    <lineage>
        <taxon>Bacteria</taxon>
        <taxon>Pseudomonadati</taxon>
        <taxon>Pseudomonadota</taxon>
        <taxon>Alphaproteobacteria</taxon>
        <taxon>Rhodospirillales</taxon>
        <taxon>Magnetospirillaceae</taxon>
        <taxon>Paramagnetospirillum</taxon>
    </lineage>
</organism>
<dbReference type="InterPro" id="IPR002201">
    <property type="entry name" value="Glyco_trans_9"/>
</dbReference>
<evidence type="ECO:0000313" key="5">
    <source>
        <dbReference type="Proteomes" id="UP000031971"/>
    </source>
</evidence>
<sequence length="1207" mass="128938">MSEIEDLDLEFADLPEHAAVIETLWQEAGLARRYGDTETALSAYRRIIALDPINTEAPLAAAQTCRLAGRPRDSLLFCLDLLEMDRQHMGCRLELAEALRQIGQPEEAHAIIDILLMERPDSVQVWCGLAQLLCDEGRLAGAELSLRRALGLHPGFGPAWATLGGVLARMGESDAALDAFHAAIILEPDQVSHQVHLAEALMDLNRIDEAAAHIGRALALDEEDPSARLARARLSMLNGHLATSWQDAQWRHRRPGFARPLLPADPWEGEDLSGTHLLLHAESGLSDSLIMARFIPILARSCAAITLQVQPELIPLLETLPGVTRALPLGQALPDGFTADYATSLDDLPLLMGVELRTIPAEPYLPPPPDRIRHIRVPPSTLVKVGIAWAGERPEDGLPFAHVLELATLPGSLLFSLETGPRSAEAREQALPALITDLSPTIADFADLAGRISEMDMVIAADGPAAHLAAAMGKPVLMMLPHAAHARWMRRRDDSPWYPAMTLLRQPAPGQWDAPLAAARQRMEDLIRSTAEQNDRQRRGAMGRDAAMNAFLAAHLASGDLLVDVGGGNGDHILQAMEHCPDLLVITLEPSPSEADMLRDSFAISGLEEQVEVLTAAAGSGEGHVLAARAPHGGGTRVFALPDWVPAATPMRPIAALLDERPHLASCRVVLRLDQTGWEDDIIAGTGSRPAVVILEHCDGARATRMLAEAGYGLWRFPEETASGALVPFAGEAGPVLALAPGIAPASHYGRDSLPPSPALVEAAAGRAVELSAPAPSLQSQDRVNEAAHLYEQALSVDPFCGMANANLAVLQHMAGRSDAAIAGFTRALGQSRNPAIMANLAGVMRQMGRLGEANSLLAEALERQGESAELVFDLAMLRRDQGRLIEAETLMRKARLLAPERPGVDWALAQILLGSGNLAEGLPLMAHRPIPPSRAPLLPQWDGGDVVAVSVLVEVTPDVGDALLLARFLPMLAARGALVTVSCPDELVALLADQAGIEQVIGEDDPLPDCQMRVSLAALPSLLGSGADLASPSAGYLLAGRGRRSLRDNRLRVGLTWGRGRGTVHRAGLACSLGHMLSLGMDPAISLLALAEEDDLDHIASEGIDALIERPTPQPADLAEMAGLISGLDVVVGGDTAQLHLAAALGKPVLALLPHGFDWRWPPEREDSPWYASVRVFRPDPAGGWRPPLRRVAAALSIMAEKKAHL</sequence>
<dbReference type="PANTHER" id="PTHR45586:SF1">
    <property type="entry name" value="LIPOPOLYSACCHARIDE ASSEMBLY PROTEIN B"/>
    <property type="match status" value="1"/>
</dbReference>
<dbReference type="SUPFAM" id="SSF48452">
    <property type="entry name" value="TPR-like"/>
    <property type="match status" value="2"/>
</dbReference>
<dbReference type="PANTHER" id="PTHR45586">
    <property type="entry name" value="TPR REPEAT-CONTAINING PROTEIN PA4667"/>
    <property type="match status" value="1"/>
</dbReference>
<dbReference type="GO" id="GO:0016757">
    <property type="term" value="F:glycosyltransferase activity"/>
    <property type="evidence" value="ECO:0007669"/>
    <property type="project" value="InterPro"/>
</dbReference>
<dbReference type="Pfam" id="PF01075">
    <property type="entry name" value="Glyco_transf_9"/>
    <property type="match status" value="1"/>
</dbReference>
<reference evidence="4 5" key="1">
    <citation type="submission" date="2015-01" db="EMBL/GenBank/DDBJ databases">
        <title>Genome Sequence of Magnetospirillum magnetotacticum Strain MS-1.</title>
        <authorList>
            <person name="Marinov G.K."/>
            <person name="Smalley M.D."/>
            <person name="DeSalvo G."/>
        </authorList>
    </citation>
    <scope>NUCLEOTIDE SEQUENCE [LARGE SCALE GENOMIC DNA]</scope>
    <source>
        <strain evidence="4 5">MS-1</strain>
    </source>
</reference>
<dbReference type="PROSITE" id="PS50005">
    <property type="entry name" value="TPR"/>
    <property type="match status" value="2"/>
</dbReference>
<evidence type="ECO:0000256" key="3">
    <source>
        <dbReference type="PROSITE-ProRule" id="PRU00339"/>
    </source>
</evidence>
<dbReference type="SMART" id="SM00028">
    <property type="entry name" value="TPR"/>
    <property type="match status" value="7"/>
</dbReference>
<proteinExistence type="predicted"/>
<dbReference type="Gene3D" id="3.40.50.150">
    <property type="entry name" value="Vaccinia Virus protein VP39"/>
    <property type="match status" value="1"/>
</dbReference>
<dbReference type="AlphaFoldDB" id="A0A0C2YU23"/>
<protein>
    <submittedName>
        <fullName evidence="4">TPR repeat-contatining protein</fullName>
    </submittedName>
</protein>
<keyword evidence="1" id="KW-0677">Repeat</keyword>
<dbReference type="InterPro" id="IPR019734">
    <property type="entry name" value="TPR_rpt"/>
</dbReference>
<gene>
    <name evidence="4" type="ORF">CCC_02053</name>
</gene>
<evidence type="ECO:0000256" key="1">
    <source>
        <dbReference type="ARBA" id="ARBA00022737"/>
    </source>
</evidence>
<dbReference type="Gene3D" id="3.40.50.2000">
    <property type="entry name" value="Glycogen Phosphorylase B"/>
    <property type="match status" value="2"/>
</dbReference>
<evidence type="ECO:0000256" key="2">
    <source>
        <dbReference type="ARBA" id="ARBA00022803"/>
    </source>
</evidence>
<keyword evidence="5" id="KW-1185">Reference proteome</keyword>
<feature type="repeat" description="TPR" evidence="3">
    <location>
        <begin position="157"/>
        <end position="190"/>
    </location>
</feature>
<dbReference type="SUPFAM" id="SSF53335">
    <property type="entry name" value="S-adenosyl-L-methionine-dependent methyltransferases"/>
    <property type="match status" value="1"/>
</dbReference>
<dbReference type="Proteomes" id="UP000031971">
    <property type="component" value="Unassembled WGS sequence"/>
</dbReference>
<dbReference type="Pfam" id="PF13432">
    <property type="entry name" value="TPR_16"/>
    <property type="match status" value="4"/>
</dbReference>
<dbReference type="EMBL" id="JXSL01000027">
    <property type="protein sequence ID" value="KIL98603.1"/>
    <property type="molecule type" value="Genomic_DNA"/>
</dbReference>
<dbReference type="InterPro" id="IPR011990">
    <property type="entry name" value="TPR-like_helical_dom_sf"/>
</dbReference>
<dbReference type="InterPro" id="IPR051012">
    <property type="entry name" value="CellSynth/LPSAsmb/PSIAsmb"/>
</dbReference>
<dbReference type="STRING" id="272627.CCC_02053"/>
<dbReference type="Gene3D" id="1.25.40.10">
    <property type="entry name" value="Tetratricopeptide repeat domain"/>
    <property type="match status" value="2"/>
</dbReference>
<evidence type="ECO:0000313" key="4">
    <source>
        <dbReference type="EMBL" id="KIL98603.1"/>
    </source>
</evidence>
<dbReference type="InterPro" id="IPR029063">
    <property type="entry name" value="SAM-dependent_MTases_sf"/>
</dbReference>